<proteinExistence type="predicted"/>
<reference evidence="1" key="1">
    <citation type="journal article" date="2015" name="Nature">
        <title>Complex archaea that bridge the gap between prokaryotes and eukaryotes.</title>
        <authorList>
            <person name="Spang A."/>
            <person name="Saw J.H."/>
            <person name="Jorgensen S.L."/>
            <person name="Zaremba-Niedzwiedzka K."/>
            <person name="Martijn J."/>
            <person name="Lind A.E."/>
            <person name="van Eijk R."/>
            <person name="Schleper C."/>
            <person name="Guy L."/>
            <person name="Ettema T.J."/>
        </authorList>
    </citation>
    <scope>NUCLEOTIDE SEQUENCE</scope>
</reference>
<protein>
    <submittedName>
        <fullName evidence="1">Uncharacterized protein</fullName>
    </submittedName>
</protein>
<dbReference type="EMBL" id="LAZR01000274">
    <property type="protein sequence ID" value="KKN77713.1"/>
    <property type="molecule type" value="Genomic_DNA"/>
</dbReference>
<organism evidence="1">
    <name type="scientific">marine sediment metagenome</name>
    <dbReference type="NCBI Taxonomy" id="412755"/>
    <lineage>
        <taxon>unclassified sequences</taxon>
        <taxon>metagenomes</taxon>
        <taxon>ecological metagenomes</taxon>
    </lineage>
</organism>
<comment type="caution">
    <text evidence="1">The sequence shown here is derived from an EMBL/GenBank/DDBJ whole genome shotgun (WGS) entry which is preliminary data.</text>
</comment>
<evidence type="ECO:0000313" key="1">
    <source>
        <dbReference type="EMBL" id="KKN77713.1"/>
    </source>
</evidence>
<accession>A0A0F9WH33</accession>
<gene>
    <name evidence="1" type="ORF">LCGC14_0356870</name>
</gene>
<name>A0A0F9WH33_9ZZZZ</name>
<dbReference type="AlphaFoldDB" id="A0A0F9WH33"/>
<sequence>MGRSSTLTRTPPKVIGDVVRELFSNRFNFETKKIQTGQNLAVGDVCQEVSSEMLDISAAVNEVQTITIGGTHTGGTLFLHVPTAAGEISRTVACAWSATEATMTATIQAALDTVCGSNGIVLTEIANTAAIVMVLTFSGTGFAGKTFDAVDVDDIALTGTDGSVINVKTTTGKASGGNASAICLEDPDLTVDEVQNIVMVGAGTDDTYTLTFMKESTGAVVSTTALNHDDALSVINTAIDVATGNTSDIVATGDIPSATGTLVLTFSGGEYAGKSWRLVTSTIGDLTGVTSVTITRDTTGGGGEALFAVRGPLIVAKDQLDYNSQTEANADAALKALGIVPIAELTVSTQTT</sequence>